<accession>A0A2R6NGF5</accession>
<comment type="caution">
    <text evidence="1">The sequence shown here is derived from an EMBL/GenBank/DDBJ whole genome shotgun (WGS) entry which is preliminary data.</text>
</comment>
<gene>
    <name evidence="1" type="ORF">PHLCEN_2v12690</name>
</gene>
<evidence type="ECO:0000313" key="2">
    <source>
        <dbReference type="Proteomes" id="UP000186601"/>
    </source>
</evidence>
<sequence length="65" mass="7228">MEALVDVVKCEGKAAGRALPLWLVLGKDAEEDLRQSCVERLKNLDEWQDITRSTSVDDEASVVLI</sequence>
<proteinExistence type="predicted"/>
<dbReference type="EMBL" id="MLYV02001285">
    <property type="protein sequence ID" value="PSR71423.1"/>
    <property type="molecule type" value="Genomic_DNA"/>
</dbReference>
<evidence type="ECO:0000313" key="1">
    <source>
        <dbReference type="EMBL" id="PSR71423.1"/>
    </source>
</evidence>
<protein>
    <submittedName>
        <fullName evidence="1">Uncharacterized protein</fullName>
    </submittedName>
</protein>
<dbReference type="STRING" id="98765.A0A2R6NGF5"/>
<dbReference type="Proteomes" id="UP000186601">
    <property type="component" value="Unassembled WGS sequence"/>
</dbReference>
<dbReference type="OrthoDB" id="3053342at2759"/>
<dbReference type="AlphaFoldDB" id="A0A2R6NGF5"/>
<organism evidence="1 2">
    <name type="scientific">Hermanssonia centrifuga</name>
    <dbReference type="NCBI Taxonomy" id="98765"/>
    <lineage>
        <taxon>Eukaryota</taxon>
        <taxon>Fungi</taxon>
        <taxon>Dikarya</taxon>
        <taxon>Basidiomycota</taxon>
        <taxon>Agaricomycotina</taxon>
        <taxon>Agaricomycetes</taxon>
        <taxon>Polyporales</taxon>
        <taxon>Meruliaceae</taxon>
        <taxon>Hermanssonia</taxon>
    </lineage>
</organism>
<name>A0A2R6NGF5_9APHY</name>
<keyword evidence="2" id="KW-1185">Reference proteome</keyword>
<reference evidence="1 2" key="1">
    <citation type="submission" date="2018-02" db="EMBL/GenBank/DDBJ databases">
        <title>Genome sequence of the basidiomycete white-rot fungus Phlebia centrifuga.</title>
        <authorList>
            <person name="Granchi Z."/>
            <person name="Peng M."/>
            <person name="de Vries R.P."/>
            <person name="Hilden K."/>
            <person name="Makela M.R."/>
            <person name="Grigoriev I."/>
            <person name="Riley R."/>
        </authorList>
    </citation>
    <scope>NUCLEOTIDE SEQUENCE [LARGE SCALE GENOMIC DNA]</scope>
    <source>
        <strain evidence="1 2">FBCC195</strain>
    </source>
</reference>